<dbReference type="RefSeq" id="WP_265048267.1">
    <property type="nucleotide sequence ID" value="NZ_CP100390.1"/>
</dbReference>
<evidence type="ECO:0000313" key="1">
    <source>
        <dbReference type="EMBL" id="UZE96782.1"/>
    </source>
</evidence>
<name>A0ABY6N468_9ALTE</name>
<organism evidence="1 2">
    <name type="scientific">Alkalimarinus alittae</name>
    <dbReference type="NCBI Taxonomy" id="2961619"/>
    <lineage>
        <taxon>Bacteria</taxon>
        <taxon>Pseudomonadati</taxon>
        <taxon>Pseudomonadota</taxon>
        <taxon>Gammaproteobacteria</taxon>
        <taxon>Alteromonadales</taxon>
        <taxon>Alteromonadaceae</taxon>
        <taxon>Alkalimarinus</taxon>
    </lineage>
</organism>
<dbReference type="Proteomes" id="UP001163739">
    <property type="component" value="Chromosome"/>
</dbReference>
<keyword evidence="2" id="KW-1185">Reference proteome</keyword>
<protein>
    <submittedName>
        <fullName evidence="1">Uncharacterized protein</fullName>
    </submittedName>
</protein>
<gene>
    <name evidence="1" type="ORF">NKI27_03250</name>
</gene>
<sequence>MAKSTLSPEDIANNLLELHIQHELAALDSATFISWLQDETETVFQWLQTLKLNQLVTQQSINETIHSNVVEREIPGSIAEIAGEAATKLFTSEQHKNTRLNEIITSQEVEAFVDKALELQEQRTEGLNRIIDLPIYTDLISGVLYQAIVNYIYDNNILSKKVPGVSSMLKFGSSMISKTVPKLEGAVEDNVKSYISNNLGLIITESKSFLENNMTDEELKTSAMDLWDFVEGKSLGELQTGIDSLDLSEFVVLGYEFWLRFRKSEYFKQSYELIVEYFFDKYGDNTLQVLFDDFMMTPERIKEETERFAPQVLSELKESGQLEGLLRRRLASFYTSSAAIECLTKGSK</sequence>
<accession>A0ABY6N468</accession>
<evidence type="ECO:0000313" key="2">
    <source>
        <dbReference type="Proteomes" id="UP001163739"/>
    </source>
</evidence>
<dbReference type="EMBL" id="CP100390">
    <property type="protein sequence ID" value="UZE96782.1"/>
    <property type="molecule type" value="Genomic_DNA"/>
</dbReference>
<reference evidence="1" key="1">
    <citation type="submission" date="2022-06" db="EMBL/GenBank/DDBJ databases">
        <title>Alkalimarinus sp. nov., isolated from gut of a Alitta virens.</title>
        <authorList>
            <person name="Yang A.I."/>
            <person name="Shin N.-R."/>
        </authorList>
    </citation>
    <scope>NUCLEOTIDE SEQUENCE</scope>
    <source>
        <strain evidence="1">A2M4</strain>
    </source>
</reference>
<proteinExistence type="predicted"/>